<dbReference type="EMBL" id="BKCJ010001186">
    <property type="protein sequence ID" value="GEU39534.1"/>
    <property type="molecule type" value="Genomic_DNA"/>
</dbReference>
<accession>A0A6L2JVA9</accession>
<name>A0A6L2JVA9_TANCI</name>
<reference evidence="1" key="1">
    <citation type="journal article" date="2019" name="Sci. Rep.">
        <title>Draft genome of Tanacetum cinerariifolium, the natural source of mosquito coil.</title>
        <authorList>
            <person name="Yamashiro T."/>
            <person name="Shiraishi A."/>
            <person name="Satake H."/>
            <person name="Nakayama K."/>
        </authorList>
    </citation>
    <scope>NUCLEOTIDE SEQUENCE</scope>
</reference>
<evidence type="ECO:0008006" key="2">
    <source>
        <dbReference type="Google" id="ProtNLM"/>
    </source>
</evidence>
<dbReference type="AlphaFoldDB" id="A0A6L2JVA9"/>
<protein>
    <recommendedName>
        <fullName evidence="2">Zinc knuckle CX2CX4HX4C</fullName>
    </recommendedName>
</protein>
<evidence type="ECO:0000313" key="1">
    <source>
        <dbReference type="EMBL" id="GEU39534.1"/>
    </source>
</evidence>
<comment type="caution">
    <text evidence="1">The sequence shown here is derived from an EMBL/GenBank/DDBJ whole genome shotgun (WGS) entry which is preliminary data.</text>
</comment>
<organism evidence="1">
    <name type="scientific">Tanacetum cinerariifolium</name>
    <name type="common">Dalmatian daisy</name>
    <name type="synonym">Chrysanthemum cinerariifolium</name>
    <dbReference type="NCBI Taxonomy" id="118510"/>
    <lineage>
        <taxon>Eukaryota</taxon>
        <taxon>Viridiplantae</taxon>
        <taxon>Streptophyta</taxon>
        <taxon>Embryophyta</taxon>
        <taxon>Tracheophyta</taxon>
        <taxon>Spermatophyta</taxon>
        <taxon>Magnoliopsida</taxon>
        <taxon>eudicotyledons</taxon>
        <taxon>Gunneridae</taxon>
        <taxon>Pentapetalae</taxon>
        <taxon>asterids</taxon>
        <taxon>campanulids</taxon>
        <taxon>Asterales</taxon>
        <taxon>Asteraceae</taxon>
        <taxon>Asteroideae</taxon>
        <taxon>Anthemideae</taxon>
        <taxon>Anthemidinae</taxon>
        <taxon>Tanacetum</taxon>
    </lineage>
</organism>
<gene>
    <name evidence="1" type="ORF">Tci_011512</name>
</gene>
<sequence>MRVEYEWKPARCSSCKIYGHILNECPKKRVSDVVLNSPRQATRGATVGPNVSFKLTKQIYRPISNKNDVSARCKKKQAEVSREKVSNSNLFDALNYVEDDDELGTNGRNSKNMLVPMSNVDSESEVELVFRESANLMASMCFKGRSGRGYDTNSLLEQWRKTKRNDDYDPYDDDLYESHDMSNHLQAICDELDITVHGRIDYFLCLFSQL</sequence>
<proteinExistence type="predicted"/>